<keyword evidence="4 9" id="KW-0378">Hydrolase</keyword>
<keyword evidence="5 9" id="KW-0862">Zinc</keyword>
<protein>
    <recommendedName>
        <fullName evidence="8">oligopeptidase A</fullName>
        <ecNumber evidence="8">3.4.24.70</ecNumber>
    </recommendedName>
</protein>
<evidence type="ECO:0000256" key="5">
    <source>
        <dbReference type="ARBA" id="ARBA00022833"/>
    </source>
</evidence>
<evidence type="ECO:0000256" key="7">
    <source>
        <dbReference type="ARBA" id="ARBA00024603"/>
    </source>
</evidence>
<dbReference type="InterPro" id="IPR001567">
    <property type="entry name" value="Pept_M3A_M3B_dom"/>
</dbReference>
<evidence type="ECO:0000256" key="6">
    <source>
        <dbReference type="ARBA" id="ARBA00023049"/>
    </source>
</evidence>
<evidence type="ECO:0000256" key="8">
    <source>
        <dbReference type="ARBA" id="ARBA00026100"/>
    </source>
</evidence>
<dbReference type="Pfam" id="PF19310">
    <property type="entry name" value="TOP_N"/>
    <property type="match status" value="1"/>
</dbReference>
<evidence type="ECO:0000256" key="1">
    <source>
        <dbReference type="ARBA" id="ARBA00006040"/>
    </source>
</evidence>
<gene>
    <name evidence="12" type="ORF">ACFFUR_15470</name>
</gene>
<evidence type="ECO:0000256" key="3">
    <source>
        <dbReference type="ARBA" id="ARBA00022723"/>
    </source>
</evidence>
<dbReference type="InterPro" id="IPR024077">
    <property type="entry name" value="Neurolysin/TOP_dom2"/>
</dbReference>
<dbReference type="Gene3D" id="1.10.1370.40">
    <property type="match status" value="1"/>
</dbReference>
<organism evidence="12 13">
    <name type="scientific">Echinicola jeungdonensis</name>
    <dbReference type="NCBI Taxonomy" id="709343"/>
    <lineage>
        <taxon>Bacteria</taxon>
        <taxon>Pseudomonadati</taxon>
        <taxon>Bacteroidota</taxon>
        <taxon>Cytophagia</taxon>
        <taxon>Cytophagales</taxon>
        <taxon>Cyclobacteriaceae</taxon>
        <taxon>Echinicola</taxon>
    </lineage>
</organism>
<keyword evidence="6 9" id="KW-0482">Metalloprotease</keyword>
<dbReference type="Proteomes" id="UP001589654">
    <property type="component" value="Unassembled WGS sequence"/>
</dbReference>
<comment type="cofactor">
    <cofactor evidence="9">
        <name>Zn(2+)</name>
        <dbReference type="ChEBI" id="CHEBI:29105"/>
    </cofactor>
    <text evidence="9">Binds 1 zinc ion.</text>
</comment>
<evidence type="ECO:0000256" key="2">
    <source>
        <dbReference type="ARBA" id="ARBA00022670"/>
    </source>
</evidence>
<name>A0ABV5JAQ2_9BACT</name>
<sequence length="675" mass="77138">MNPLLEKFETPFHTAPFDKIKNEHFLPAVQAAISEARAEIENIKEVQEPDFSNIIEALDRSGERLNIVASIFFNLNSAETNDEIQKLARDISPLMTAHSNDILLDKELFELVNSVFQKRDSLSLDEEQQTLLEKTYKAFVRNGANLSDEDKLQLREIDKELAQYSLQFGENVLAETNKYEMVVDNEEDLKGLPEAVIEAAAQTASEKGKDGNWVFTLAFPSYLPFMTYAENRELRKKLFKAFNTKSCKGDDLDNQEIVKKILELKHKRANLLGYKKFADFVLEERMAESADKVLNFLQELLIKAKPKAEEELSELTEFAKKQGGPEKLAKWDFSFYGEKLKKAKFEVDDELLKPYFELENTIQGVFKTASKLYGLEFIKNTDIPVYHPEVTAYEVKDLSGQHLAVFYADFFPRAGKRNGAWMTIYQGQKKVGGQDKRPHVSIVCNFTKPTKTKPSLLTFSEVTTLFHEFGHALHGMLANGTYESLSGANVYWDFVELPSQIFENWCYEKECLDLFAQHYETGEKIPADLILRIKKAANFHQGYQTLRQVSFGLLDMAYYNTDPAEVNSLFDFERKAMKEADLLPNVEGTMMTTSFSHIFQGGYAAGYYSYKWAEVLDADAFELFQENGIFDPETAQSFKENILSAGGRVHPSILYKRFRGREPKPEALLKRAGLI</sequence>
<dbReference type="PANTHER" id="PTHR43660:SF1">
    <property type="entry name" value="DIPEPTIDYL CARBOXYPEPTIDASE"/>
    <property type="match status" value="1"/>
</dbReference>
<dbReference type="InterPro" id="IPR045666">
    <property type="entry name" value="OpdA_N"/>
</dbReference>
<comment type="caution">
    <text evidence="12">The sequence shown here is derived from an EMBL/GenBank/DDBJ whole genome shotgun (WGS) entry which is preliminary data.</text>
</comment>
<keyword evidence="3 9" id="KW-0479">Metal-binding</keyword>
<comment type="catalytic activity">
    <reaction evidence="7">
        <text>Hydrolysis of oligopeptides, with broad specificity. Gly or Ala commonly occur as P1 or P1' residues, but more distant residues are also important, as is shown by the fact that Z-Gly-Pro-Gly-|-Gly-Pro-Ala is cleaved, but not Z-(Gly)(5).</text>
        <dbReference type="EC" id="3.4.24.70"/>
    </reaction>
</comment>
<accession>A0ABV5JAQ2</accession>
<evidence type="ECO:0000259" key="10">
    <source>
        <dbReference type="Pfam" id="PF01432"/>
    </source>
</evidence>
<dbReference type="RefSeq" id="WP_290248747.1">
    <property type="nucleotide sequence ID" value="NZ_JAUFQT010000001.1"/>
</dbReference>
<evidence type="ECO:0000313" key="13">
    <source>
        <dbReference type="Proteomes" id="UP001589654"/>
    </source>
</evidence>
<keyword evidence="13" id="KW-1185">Reference proteome</keyword>
<dbReference type="SUPFAM" id="SSF55486">
    <property type="entry name" value="Metalloproteases ('zincins'), catalytic domain"/>
    <property type="match status" value="1"/>
</dbReference>
<evidence type="ECO:0000256" key="4">
    <source>
        <dbReference type="ARBA" id="ARBA00022801"/>
    </source>
</evidence>
<evidence type="ECO:0000259" key="11">
    <source>
        <dbReference type="Pfam" id="PF19310"/>
    </source>
</evidence>
<dbReference type="EC" id="3.4.24.70" evidence="8"/>
<feature type="domain" description="Peptidase M3A/M3B catalytic" evidence="10">
    <location>
        <begin position="225"/>
        <end position="673"/>
    </location>
</feature>
<proteinExistence type="inferred from homology"/>
<feature type="domain" description="Oligopeptidase A N-terminal" evidence="11">
    <location>
        <begin position="30"/>
        <end position="151"/>
    </location>
</feature>
<keyword evidence="2 9" id="KW-0645">Protease</keyword>
<dbReference type="InterPro" id="IPR045090">
    <property type="entry name" value="Pept_M3A_M3B"/>
</dbReference>
<dbReference type="InterPro" id="IPR024079">
    <property type="entry name" value="MetalloPept_cat_dom_sf"/>
</dbReference>
<dbReference type="Gene3D" id="3.40.390.10">
    <property type="entry name" value="Collagenase (Catalytic Domain)"/>
    <property type="match status" value="1"/>
</dbReference>
<dbReference type="Gene3D" id="1.10.1370.10">
    <property type="entry name" value="Neurolysin, domain 3"/>
    <property type="match status" value="1"/>
</dbReference>
<evidence type="ECO:0000256" key="9">
    <source>
        <dbReference type="RuleBase" id="RU003435"/>
    </source>
</evidence>
<dbReference type="InterPro" id="IPR034005">
    <property type="entry name" value="M3A_DCP"/>
</dbReference>
<comment type="similarity">
    <text evidence="1 9">Belongs to the peptidase M3 family.</text>
</comment>
<dbReference type="PANTHER" id="PTHR43660">
    <property type="entry name" value="DIPEPTIDYL CARBOXYPEPTIDASE"/>
    <property type="match status" value="1"/>
</dbReference>
<reference evidence="12 13" key="1">
    <citation type="submission" date="2024-09" db="EMBL/GenBank/DDBJ databases">
        <authorList>
            <person name="Sun Q."/>
            <person name="Mori K."/>
        </authorList>
    </citation>
    <scope>NUCLEOTIDE SEQUENCE [LARGE SCALE GENOMIC DNA]</scope>
    <source>
        <strain evidence="12 13">CECT 7682</strain>
    </source>
</reference>
<evidence type="ECO:0000313" key="12">
    <source>
        <dbReference type="EMBL" id="MFB9213215.1"/>
    </source>
</evidence>
<dbReference type="EMBL" id="JBHMEW010000067">
    <property type="protein sequence ID" value="MFB9213215.1"/>
    <property type="molecule type" value="Genomic_DNA"/>
</dbReference>
<dbReference type="Pfam" id="PF01432">
    <property type="entry name" value="Peptidase_M3"/>
    <property type="match status" value="1"/>
</dbReference>
<dbReference type="CDD" id="cd06456">
    <property type="entry name" value="M3A_DCP"/>
    <property type="match status" value="1"/>
</dbReference>